<accession>A0ABR0ENI2</accession>
<comment type="caution">
    <text evidence="2">The sequence shown here is derived from an EMBL/GenBank/DDBJ whole genome shotgun (WGS) entry which is preliminary data.</text>
</comment>
<dbReference type="Proteomes" id="UP001305779">
    <property type="component" value="Unassembled WGS sequence"/>
</dbReference>
<feature type="region of interest" description="Disordered" evidence="1">
    <location>
        <begin position="309"/>
        <end position="439"/>
    </location>
</feature>
<sequence>MTKAIPESDVLAPRDPSLDELTDEWPELTLENAYAHLPGDNKAITSVLGAAAGFPLTLVGQLDPLDDEDAHLYKKNPIKKRTTIVLENVHTFSYGQYGDGSTAIWAAGKAGWFEIRPAKSYQSTYYEMVDAIKTLYFIADSYKTPRKKGKGKNATILPDYNPSELFEKYAAEELGSSDAEEGMEQMYAHREFLILAMISGKEGLSWSKFPLYAHFYKKFPDTWLEMKQRIYPGSTGKASKAKSKAARQGSVRQGSVDTASTTSTLKRKRGAAAKKEVEVVSLDGSAESSSESRDEVLLAAVEEVDEVSKLQAPAATKPTRRTRQNSVVEQPEDLATPAKDEDTDEETRLRARKNKSSLRPRASKAAKSASRKGAKGLTADDEDTDSEAALSPTTGKRKHEPDMDSRRHSKRRNSKPHDDEGIDIPTSPSNSGDADTGADMADLPLRTLNHIADPVQEDTWICALDGCTHKVFGASRPESQKLIREHYTLHAFDDDERVQMVKKFAAPSLPANHLMDRVRQQAKIEGLPASRQMASRYPNLAIVPGNATVQQRY</sequence>
<proteinExistence type="predicted"/>
<feature type="compositionally biased region" description="Polar residues" evidence="1">
    <location>
        <begin position="250"/>
        <end position="264"/>
    </location>
</feature>
<feature type="region of interest" description="Disordered" evidence="1">
    <location>
        <begin position="234"/>
        <end position="294"/>
    </location>
</feature>
<protein>
    <submittedName>
        <fullName evidence="2">Uncharacterized protein</fullName>
    </submittedName>
</protein>
<keyword evidence="3" id="KW-1185">Reference proteome</keyword>
<evidence type="ECO:0000256" key="1">
    <source>
        <dbReference type="SAM" id="MobiDB-lite"/>
    </source>
</evidence>
<evidence type="ECO:0000313" key="3">
    <source>
        <dbReference type="Proteomes" id="UP001305779"/>
    </source>
</evidence>
<dbReference type="EMBL" id="JAXOVC010000004">
    <property type="protein sequence ID" value="KAK4503164.1"/>
    <property type="molecule type" value="Genomic_DNA"/>
</dbReference>
<feature type="compositionally biased region" description="Basic residues" evidence="1">
    <location>
        <begin position="350"/>
        <end position="374"/>
    </location>
</feature>
<evidence type="ECO:0000313" key="2">
    <source>
        <dbReference type="EMBL" id="KAK4503164.1"/>
    </source>
</evidence>
<gene>
    <name evidence="2" type="ORF">PRZ48_006592</name>
</gene>
<name>A0ABR0ENI2_ZASCE</name>
<organism evidence="2 3">
    <name type="scientific">Zasmidium cellare</name>
    <name type="common">Wine cellar mold</name>
    <name type="synonym">Racodium cellare</name>
    <dbReference type="NCBI Taxonomy" id="395010"/>
    <lineage>
        <taxon>Eukaryota</taxon>
        <taxon>Fungi</taxon>
        <taxon>Dikarya</taxon>
        <taxon>Ascomycota</taxon>
        <taxon>Pezizomycotina</taxon>
        <taxon>Dothideomycetes</taxon>
        <taxon>Dothideomycetidae</taxon>
        <taxon>Mycosphaerellales</taxon>
        <taxon>Mycosphaerellaceae</taxon>
        <taxon>Zasmidium</taxon>
    </lineage>
</organism>
<reference evidence="2 3" key="1">
    <citation type="journal article" date="2023" name="G3 (Bethesda)">
        <title>A chromosome-level genome assembly of Zasmidium syzygii isolated from banana leaves.</title>
        <authorList>
            <person name="van Westerhoven A.C."/>
            <person name="Mehrabi R."/>
            <person name="Talebi R."/>
            <person name="Steentjes M.B.F."/>
            <person name="Corcolon B."/>
            <person name="Chong P.A."/>
            <person name="Kema G.H.J."/>
            <person name="Seidl M.F."/>
        </authorList>
    </citation>
    <scope>NUCLEOTIDE SEQUENCE [LARGE SCALE GENOMIC DNA]</scope>
    <source>
        <strain evidence="2 3">P124</strain>
    </source>
</reference>